<evidence type="ECO:0000313" key="3">
    <source>
        <dbReference type="Proteomes" id="UP001162740"/>
    </source>
</evidence>
<name>A0AA46WUT5_RHORH</name>
<dbReference type="EMBL" id="CP083974">
    <property type="protein sequence ID" value="UZF44657.1"/>
    <property type="molecule type" value="Genomic_DNA"/>
</dbReference>
<proteinExistence type="predicted"/>
<organism evidence="2 3">
    <name type="scientific">Rhodococcus rhodochrous</name>
    <dbReference type="NCBI Taxonomy" id="1829"/>
    <lineage>
        <taxon>Bacteria</taxon>
        <taxon>Bacillati</taxon>
        <taxon>Actinomycetota</taxon>
        <taxon>Actinomycetes</taxon>
        <taxon>Mycobacteriales</taxon>
        <taxon>Nocardiaceae</taxon>
        <taxon>Rhodococcus</taxon>
    </lineage>
</organism>
<reference evidence="2 3" key="1">
    <citation type="journal article" date="2021" name="Front. Microbiol.">
        <title>Bacterial Transformation of Aromatic Monomers in Softwood Black Liquor.</title>
        <authorList>
            <person name="Navas L.E."/>
            <person name="Dexter G."/>
            <person name="Liu J."/>
            <person name="Levy-Booth D."/>
            <person name="Cho M."/>
            <person name="Jang S.K."/>
            <person name="Mansfield S.D."/>
            <person name="Renneckar S."/>
            <person name="Mohn W.W."/>
            <person name="Eltis L.D."/>
        </authorList>
    </citation>
    <scope>NUCLEOTIDE SEQUENCE [LARGE SCALE GENOMIC DNA]</scope>
    <source>
        <strain evidence="2 3">GD02</strain>
    </source>
</reference>
<evidence type="ECO:0000313" key="2">
    <source>
        <dbReference type="EMBL" id="UZF44657.1"/>
    </source>
</evidence>
<gene>
    <name evidence="2" type="ORF">KUM34_022885</name>
</gene>
<sequence>MRSRRARLGRAVENIGALDLVGRTWDDPFDVEPDAPESSLVVEVEPFPTDPNGTIVLNVPRTSHDSDSDSESKEP</sequence>
<feature type="region of interest" description="Disordered" evidence="1">
    <location>
        <begin position="44"/>
        <end position="75"/>
    </location>
</feature>
<protein>
    <submittedName>
        <fullName evidence="2">Uncharacterized protein</fullName>
    </submittedName>
</protein>
<dbReference type="RefSeq" id="WP_155418986.1">
    <property type="nucleotide sequence ID" value="NZ_CP083974.1"/>
</dbReference>
<feature type="compositionally biased region" description="Basic and acidic residues" evidence="1">
    <location>
        <begin position="62"/>
        <end position="75"/>
    </location>
</feature>
<dbReference type="AlphaFoldDB" id="A0AA46WUT5"/>
<evidence type="ECO:0000256" key="1">
    <source>
        <dbReference type="SAM" id="MobiDB-lite"/>
    </source>
</evidence>
<accession>A0AA46WUT5</accession>
<dbReference type="Proteomes" id="UP001162740">
    <property type="component" value="Chromosome"/>
</dbReference>